<feature type="chain" id="PRO_5012993336" description="ShKT domain-containing protein" evidence="1">
    <location>
        <begin position="21"/>
        <end position="93"/>
    </location>
</feature>
<gene>
    <name evidence="2" type="ORF">AWC38_SpisGene7347</name>
</gene>
<evidence type="ECO:0000313" key="2">
    <source>
        <dbReference type="EMBL" id="PFX27937.1"/>
    </source>
</evidence>
<evidence type="ECO:0008006" key="4">
    <source>
        <dbReference type="Google" id="ProtNLM"/>
    </source>
</evidence>
<keyword evidence="1" id="KW-0732">Signal</keyword>
<dbReference type="Proteomes" id="UP000225706">
    <property type="component" value="Unassembled WGS sequence"/>
</dbReference>
<name>A0A2B4SHB5_STYPI</name>
<accession>A0A2B4SHB5</accession>
<comment type="caution">
    <text evidence="2">The sequence shown here is derived from an EMBL/GenBank/DDBJ whole genome shotgun (WGS) entry which is preliminary data.</text>
</comment>
<reference evidence="3" key="1">
    <citation type="journal article" date="2017" name="bioRxiv">
        <title>Comparative analysis of the genomes of Stylophora pistillata and Acropora digitifera provides evidence for extensive differences between species of corals.</title>
        <authorList>
            <person name="Voolstra C.R."/>
            <person name="Li Y."/>
            <person name="Liew Y.J."/>
            <person name="Baumgarten S."/>
            <person name="Zoccola D."/>
            <person name="Flot J.-F."/>
            <person name="Tambutte S."/>
            <person name="Allemand D."/>
            <person name="Aranda M."/>
        </authorList>
    </citation>
    <scope>NUCLEOTIDE SEQUENCE [LARGE SCALE GENOMIC DNA]</scope>
</reference>
<dbReference type="AlphaFoldDB" id="A0A2B4SHB5"/>
<evidence type="ECO:0000313" key="3">
    <source>
        <dbReference type="Proteomes" id="UP000225706"/>
    </source>
</evidence>
<feature type="signal peptide" evidence="1">
    <location>
        <begin position="1"/>
        <end position="20"/>
    </location>
</feature>
<dbReference type="EMBL" id="LSMT01000092">
    <property type="protein sequence ID" value="PFX27937.1"/>
    <property type="molecule type" value="Genomic_DNA"/>
</dbReference>
<proteinExistence type="predicted"/>
<protein>
    <recommendedName>
        <fullName evidence="4">ShKT domain-containing protein</fullName>
    </recommendedName>
</protein>
<keyword evidence="3" id="KW-1185">Reference proteome</keyword>
<sequence length="93" mass="10468">MASNFILFTLLFGIALVCQCNKISSEDSLSLLDLLSAELDEDTSEDITTRSSKGCHDVKSKIFCSRFRKYCRTDSGTNFKFMVSNCRWTCGCI</sequence>
<organism evidence="2 3">
    <name type="scientific">Stylophora pistillata</name>
    <name type="common">Smooth cauliflower coral</name>
    <dbReference type="NCBI Taxonomy" id="50429"/>
    <lineage>
        <taxon>Eukaryota</taxon>
        <taxon>Metazoa</taxon>
        <taxon>Cnidaria</taxon>
        <taxon>Anthozoa</taxon>
        <taxon>Hexacorallia</taxon>
        <taxon>Scleractinia</taxon>
        <taxon>Astrocoeniina</taxon>
        <taxon>Pocilloporidae</taxon>
        <taxon>Stylophora</taxon>
    </lineage>
</organism>
<evidence type="ECO:0000256" key="1">
    <source>
        <dbReference type="SAM" id="SignalP"/>
    </source>
</evidence>